<name>A0A1H8TW30_9BRAD</name>
<dbReference type="InterPro" id="IPR023459">
    <property type="entry name" value="Tscrpt_elong_fac_GreA/B_fam"/>
</dbReference>
<dbReference type="GO" id="GO:0003677">
    <property type="term" value="F:DNA binding"/>
    <property type="evidence" value="ECO:0007669"/>
    <property type="project" value="InterPro"/>
</dbReference>
<proteinExistence type="predicted"/>
<sequence>MMVNDMISYLQSELPPITLRMCDVERLRNIAEAASDKYPQTADFLAREIERAEILPDSQLLPGLIMMGSEVTFRDDISGQERCVTLVYPEAADVEANKISIITPIGAALIGLSAGQTIEFQTPGGRWRSLTVIRAYPPRDALN</sequence>
<dbReference type="InterPro" id="IPR036953">
    <property type="entry name" value="GreA/GreB_C_sf"/>
</dbReference>
<dbReference type="GO" id="GO:0032784">
    <property type="term" value="P:regulation of DNA-templated transcription elongation"/>
    <property type="evidence" value="ECO:0007669"/>
    <property type="project" value="InterPro"/>
</dbReference>
<dbReference type="Pfam" id="PF01272">
    <property type="entry name" value="GreA_GreB"/>
    <property type="match status" value="1"/>
</dbReference>
<keyword evidence="4" id="KW-1185">Reference proteome</keyword>
<dbReference type="Proteomes" id="UP000199615">
    <property type="component" value="Unassembled WGS sequence"/>
</dbReference>
<dbReference type="Pfam" id="PF14760">
    <property type="entry name" value="Rnk_N"/>
    <property type="match status" value="1"/>
</dbReference>
<dbReference type="AlphaFoldDB" id="A0A1H8TW30"/>
<evidence type="ECO:0000259" key="1">
    <source>
        <dbReference type="Pfam" id="PF01272"/>
    </source>
</evidence>
<dbReference type="GO" id="GO:0006354">
    <property type="term" value="P:DNA-templated transcription elongation"/>
    <property type="evidence" value="ECO:0007669"/>
    <property type="project" value="TreeGrafter"/>
</dbReference>
<dbReference type="EMBL" id="FODT01000006">
    <property type="protein sequence ID" value="SEO95209.1"/>
    <property type="molecule type" value="Genomic_DNA"/>
</dbReference>
<evidence type="ECO:0000259" key="2">
    <source>
        <dbReference type="Pfam" id="PF14760"/>
    </source>
</evidence>
<dbReference type="InterPro" id="IPR029462">
    <property type="entry name" value="Rnk_N"/>
</dbReference>
<evidence type="ECO:0000313" key="4">
    <source>
        <dbReference type="Proteomes" id="UP000199615"/>
    </source>
</evidence>
<protein>
    <submittedName>
        <fullName evidence="3">GreA/GreB family elongation factor</fullName>
    </submittedName>
</protein>
<dbReference type="GO" id="GO:0070063">
    <property type="term" value="F:RNA polymerase binding"/>
    <property type="evidence" value="ECO:0007669"/>
    <property type="project" value="InterPro"/>
</dbReference>
<keyword evidence="3" id="KW-0648">Protein biosynthesis</keyword>
<gene>
    <name evidence="3" type="ORF">SAMN05444123_106160</name>
</gene>
<reference evidence="4" key="1">
    <citation type="submission" date="2016-10" db="EMBL/GenBank/DDBJ databases">
        <authorList>
            <person name="Varghese N."/>
            <person name="Submissions S."/>
        </authorList>
    </citation>
    <scope>NUCLEOTIDE SEQUENCE [LARGE SCALE GENOMIC DNA]</scope>
    <source>
        <strain evidence="4">DSM 123</strain>
    </source>
</reference>
<dbReference type="InterPro" id="IPR001437">
    <property type="entry name" value="Tscrpt_elong_fac_GreA/B_C"/>
</dbReference>
<feature type="domain" description="Regulator of nucleoside diphosphate kinase N-terminal" evidence="2">
    <location>
        <begin position="15"/>
        <end position="54"/>
    </location>
</feature>
<dbReference type="Gene3D" id="3.10.50.30">
    <property type="entry name" value="Transcription elongation factor, GreA/GreB, C-terminal domain"/>
    <property type="match status" value="1"/>
</dbReference>
<dbReference type="GO" id="GO:0003746">
    <property type="term" value="F:translation elongation factor activity"/>
    <property type="evidence" value="ECO:0007669"/>
    <property type="project" value="UniProtKB-KW"/>
</dbReference>
<evidence type="ECO:0000313" key="3">
    <source>
        <dbReference type="EMBL" id="SEO95209.1"/>
    </source>
</evidence>
<feature type="domain" description="Transcription elongation factor GreA/GreB C-terminal" evidence="1">
    <location>
        <begin position="65"/>
        <end position="134"/>
    </location>
</feature>
<organism evidence="3 4">
    <name type="scientific">Rhodopseudomonas pseudopalustris</name>
    <dbReference type="NCBI Taxonomy" id="1513892"/>
    <lineage>
        <taxon>Bacteria</taxon>
        <taxon>Pseudomonadati</taxon>
        <taxon>Pseudomonadota</taxon>
        <taxon>Alphaproteobacteria</taxon>
        <taxon>Hyphomicrobiales</taxon>
        <taxon>Nitrobacteraceae</taxon>
        <taxon>Rhodopseudomonas</taxon>
    </lineage>
</organism>
<dbReference type="SUPFAM" id="SSF54534">
    <property type="entry name" value="FKBP-like"/>
    <property type="match status" value="1"/>
</dbReference>
<dbReference type="PANTHER" id="PTHR30437">
    <property type="entry name" value="TRANSCRIPTION ELONGATION FACTOR GREA"/>
    <property type="match status" value="1"/>
</dbReference>
<dbReference type="PANTHER" id="PTHR30437:SF5">
    <property type="entry name" value="REGULATOR OF NUCLEOSIDE DIPHOSPHATE KINASE"/>
    <property type="match status" value="1"/>
</dbReference>
<accession>A0A1H8TW30</accession>
<dbReference type="NCBIfam" id="NF004396">
    <property type="entry name" value="PRK05753.1"/>
    <property type="match status" value="1"/>
</dbReference>
<keyword evidence="3" id="KW-0251">Elongation factor</keyword>